<reference evidence="2 3" key="1">
    <citation type="submission" date="2018-08" db="EMBL/GenBank/DDBJ databases">
        <title>The draft genome squence of Brumimicrobium sp. N62.</title>
        <authorList>
            <person name="Du Z.-J."/>
            <person name="Luo H.-R."/>
        </authorList>
    </citation>
    <scope>NUCLEOTIDE SEQUENCE [LARGE SCALE GENOMIC DNA]</scope>
    <source>
        <strain evidence="2 3">N62</strain>
    </source>
</reference>
<feature type="transmembrane region" description="Helical" evidence="1">
    <location>
        <begin position="68"/>
        <end position="87"/>
    </location>
</feature>
<proteinExistence type="predicted"/>
<gene>
    <name evidence="2" type="ORF">DXU93_14365</name>
</gene>
<evidence type="ECO:0000256" key="1">
    <source>
        <dbReference type="SAM" id="Phobius"/>
    </source>
</evidence>
<evidence type="ECO:0000313" key="3">
    <source>
        <dbReference type="Proteomes" id="UP000257127"/>
    </source>
</evidence>
<dbReference type="AlphaFoldDB" id="A0A3E1EUM0"/>
<organism evidence="2 3">
    <name type="scientific">Brumimicrobium aurantiacum</name>
    <dbReference type="NCBI Taxonomy" id="1737063"/>
    <lineage>
        <taxon>Bacteria</taxon>
        <taxon>Pseudomonadati</taxon>
        <taxon>Bacteroidota</taxon>
        <taxon>Flavobacteriia</taxon>
        <taxon>Flavobacteriales</taxon>
        <taxon>Crocinitomicaceae</taxon>
        <taxon>Brumimicrobium</taxon>
    </lineage>
</organism>
<evidence type="ECO:0000313" key="2">
    <source>
        <dbReference type="EMBL" id="RFC53245.1"/>
    </source>
</evidence>
<protein>
    <submittedName>
        <fullName evidence="2">Uncharacterized protein</fullName>
    </submittedName>
</protein>
<keyword evidence="3" id="KW-1185">Reference proteome</keyword>
<keyword evidence="1" id="KW-0472">Membrane</keyword>
<comment type="caution">
    <text evidence="2">The sequence shown here is derived from an EMBL/GenBank/DDBJ whole genome shotgun (WGS) entry which is preliminary data.</text>
</comment>
<dbReference type="Proteomes" id="UP000257127">
    <property type="component" value="Unassembled WGS sequence"/>
</dbReference>
<sequence length="92" mass="9568">MSTISLGGTDWLGIGSAVSGSSVEGCGTRPLFDSDGKAAYDECVANQQKIKAAELASGSTTSQNNTKYIMIGLVLIAIIIAVIFISIKKNKK</sequence>
<keyword evidence="1" id="KW-1133">Transmembrane helix</keyword>
<name>A0A3E1EUM0_9FLAO</name>
<accession>A0A3E1EUM0</accession>
<dbReference type="RefSeq" id="WP_116882000.1">
    <property type="nucleotide sequence ID" value="NZ_QURB01000011.1"/>
</dbReference>
<keyword evidence="1" id="KW-0812">Transmembrane</keyword>
<dbReference type="EMBL" id="QURB01000011">
    <property type="protein sequence ID" value="RFC53245.1"/>
    <property type="molecule type" value="Genomic_DNA"/>
</dbReference>